<protein>
    <submittedName>
        <fullName evidence="2">Tetratricopeptide repeat protein</fullName>
    </submittedName>
</protein>
<dbReference type="SUPFAM" id="SSF52540">
    <property type="entry name" value="P-loop containing nucleoside triphosphate hydrolases"/>
    <property type="match status" value="1"/>
</dbReference>
<dbReference type="SMART" id="SM00028">
    <property type="entry name" value="TPR"/>
    <property type="match status" value="5"/>
</dbReference>
<dbReference type="Proteomes" id="UP001501721">
    <property type="component" value="Unassembled WGS sequence"/>
</dbReference>
<name>A0ABP6A7S4_9ACTN</name>
<keyword evidence="3" id="KW-1185">Reference proteome</keyword>
<evidence type="ECO:0000313" key="3">
    <source>
        <dbReference type="Proteomes" id="UP001501721"/>
    </source>
</evidence>
<dbReference type="InterPro" id="IPR011990">
    <property type="entry name" value="TPR-like_helical_dom_sf"/>
</dbReference>
<dbReference type="Gene3D" id="3.40.50.300">
    <property type="entry name" value="P-loop containing nucleotide triphosphate hydrolases"/>
    <property type="match status" value="1"/>
</dbReference>
<accession>A0ABP6A7S4</accession>
<dbReference type="InterPro" id="IPR027417">
    <property type="entry name" value="P-loop_NTPase"/>
</dbReference>
<comment type="caution">
    <text evidence="2">The sequence shown here is derived from an EMBL/GenBank/DDBJ whole genome shotgun (WGS) entry which is preliminary data.</text>
</comment>
<dbReference type="PANTHER" id="PTHR47691">
    <property type="entry name" value="REGULATOR-RELATED"/>
    <property type="match status" value="1"/>
</dbReference>
<feature type="region of interest" description="Disordered" evidence="1">
    <location>
        <begin position="1"/>
        <end position="40"/>
    </location>
</feature>
<evidence type="ECO:0000313" key="2">
    <source>
        <dbReference type="EMBL" id="GAA2512031.1"/>
    </source>
</evidence>
<dbReference type="Pfam" id="PF13424">
    <property type="entry name" value="TPR_12"/>
    <property type="match status" value="1"/>
</dbReference>
<dbReference type="Gene3D" id="1.25.40.10">
    <property type="entry name" value="Tetratricopeptide repeat domain"/>
    <property type="match status" value="2"/>
</dbReference>
<gene>
    <name evidence="2" type="ORF">GCM10010422_75140</name>
</gene>
<evidence type="ECO:0000256" key="1">
    <source>
        <dbReference type="SAM" id="MobiDB-lite"/>
    </source>
</evidence>
<feature type="compositionally biased region" description="Basic and acidic residues" evidence="1">
    <location>
        <begin position="24"/>
        <end position="33"/>
    </location>
</feature>
<dbReference type="SUPFAM" id="SSF48452">
    <property type="entry name" value="TPR-like"/>
    <property type="match status" value="2"/>
</dbReference>
<reference evidence="3" key="1">
    <citation type="journal article" date="2019" name="Int. J. Syst. Evol. Microbiol.">
        <title>The Global Catalogue of Microorganisms (GCM) 10K type strain sequencing project: providing services to taxonomists for standard genome sequencing and annotation.</title>
        <authorList>
            <consortium name="The Broad Institute Genomics Platform"/>
            <consortium name="The Broad Institute Genome Sequencing Center for Infectious Disease"/>
            <person name="Wu L."/>
            <person name="Ma J."/>
        </authorList>
    </citation>
    <scope>NUCLEOTIDE SEQUENCE [LARGE SCALE GENOMIC DNA]</scope>
    <source>
        <strain evidence="3">JCM 6923</strain>
    </source>
</reference>
<dbReference type="EMBL" id="BAAATL010000053">
    <property type="protein sequence ID" value="GAA2512031.1"/>
    <property type="molecule type" value="Genomic_DNA"/>
</dbReference>
<dbReference type="PRINTS" id="PR00364">
    <property type="entry name" value="DISEASERSIST"/>
</dbReference>
<organism evidence="2 3">
    <name type="scientific">Streptomyces graminearus</name>
    <dbReference type="NCBI Taxonomy" id="284030"/>
    <lineage>
        <taxon>Bacteria</taxon>
        <taxon>Bacillati</taxon>
        <taxon>Actinomycetota</taxon>
        <taxon>Actinomycetes</taxon>
        <taxon>Kitasatosporales</taxon>
        <taxon>Streptomycetaceae</taxon>
        <taxon>Streptomyces</taxon>
    </lineage>
</organism>
<sequence length="820" mass="89414">MPLPSCPRRLRPDPGASIDVPTEGNRRPGDSHNDLSGSSRDVVQAGSVTGDIHFHRVAATEPSRPVPRQLPADVNTFVNRTAELGQLNAVLADRNARRSGVSVHTVAGTAGAGKTSLVLHWAHQVKDQFPDGQLFVDLRGYDPGDPVTAARALQRFLRALGLTAAEVPQDVDDAAAVYRSLLADRRVLILLDNAATVSQVRPLLPGAGGSLVVITSRSRLASLSVRDGAQRITLGTLPGPEAVALLRAVTKGYRPEDDADKLAELARLCAHLPLALRIAAERAASHPHMRLDDLIGDLRDESALWDALSTGIDEEDEAIRSVFTWSYRALPAHSARLFRLLGLHPTGEFSLPVAAALGELPPSRTRRLLDDLVGAHLLEQTAPDRFRFHDLLRAYATGLVQAEESADQRQAARRRILSWYLHTADAAQSWLYPSEEHLPLPEPLPGITPLVFADYNAAVDWSEREQINFLPAVRDAARNGLDRTAWQLAALLWFARPPSSSERDWLELGRIGQEAAARQDDHGARCRLLINTGIAHRALNNFSEGLAALGRAVTLARSSQNRADEARALNLIGLIHLRRRELDLADSHFTQAMSVFRDLGNSRRVATALSNIASTRLSAGRLSEAASVIDEALAAQRALGDRGGEGNLLRIAAELRLEEGDTDAARRSIDEALDIALTLRDHTREGFWLLTLGAVQHGTARYGDALTSYQRSAMLHRRLGDRSREALAWRGTGLTYAALDRHDEAAAFHRRAAAAHRELGDTWQLALELDHLATAVQAEDPAAARAHWTEALTHLSTYTDPRATSIRSRVAALVARSADR</sequence>
<proteinExistence type="predicted"/>
<dbReference type="PANTHER" id="PTHR47691:SF3">
    <property type="entry name" value="HTH-TYPE TRANSCRIPTIONAL REGULATOR RV0890C-RELATED"/>
    <property type="match status" value="1"/>
</dbReference>
<dbReference type="InterPro" id="IPR019734">
    <property type="entry name" value="TPR_rpt"/>
</dbReference>